<keyword evidence="8" id="KW-0560">Oxidoreductase</keyword>
<evidence type="ECO:0000256" key="6">
    <source>
        <dbReference type="ARBA" id="ARBA00047816"/>
    </source>
</evidence>
<keyword evidence="5 7" id="KW-0472">Membrane</keyword>
<name>A0A1J5PFC1_9ZZZZ</name>
<accession>A0A1J5PFC1</accession>
<dbReference type="GO" id="GO:0022900">
    <property type="term" value="P:electron transport chain"/>
    <property type="evidence" value="ECO:0007669"/>
    <property type="project" value="InterPro"/>
</dbReference>
<dbReference type="EMBL" id="MLJW01004701">
    <property type="protein sequence ID" value="OIQ69480.1"/>
    <property type="molecule type" value="Genomic_DNA"/>
</dbReference>
<evidence type="ECO:0000256" key="1">
    <source>
        <dbReference type="ARBA" id="ARBA00004651"/>
    </source>
</evidence>
<organism evidence="8">
    <name type="scientific">mine drainage metagenome</name>
    <dbReference type="NCBI Taxonomy" id="410659"/>
    <lineage>
        <taxon>unclassified sequences</taxon>
        <taxon>metagenomes</taxon>
        <taxon>ecological metagenomes</taxon>
    </lineage>
</organism>
<evidence type="ECO:0000313" key="8">
    <source>
        <dbReference type="EMBL" id="OIQ69480.1"/>
    </source>
</evidence>
<reference evidence="8" key="1">
    <citation type="submission" date="2016-10" db="EMBL/GenBank/DDBJ databases">
        <title>Sequence of Gallionella enrichment culture.</title>
        <authorList>
            <person name="Poehlein A."/>
            <person name="Muehling M."/>
            <person name="Daniel R."/>
        </authorList>
    </citation>
    <scope>NUCLEOTIDE SEQUENCE</scope>
</reference>
<protein>
    <submittedName>
        <fullName evidence="8">Cytochrome c oxidase polypeptide 4</fullName>
        <ecNumber evidence="8">1.9.3.1</ecNumber>
    </submittedName>
</protein>
<comment type="caution">
    <text evidence="8">The sequence shown here is derived from an EMBL/GenBank/DDBJ whole genome shotgun (WGS) entry which is preliminary data.</text>
</comment>
<keyword evidence="4 7" id="KW-1133">Transmembrane helix</keyword>
<evidence type="ECO:0000256" key="3">
    <source>
        <dbReference type="ARBA" id="ARBA00022692"/>
    </source>
</evidence>
<dbReference type="InterPro" id="IPR021050">
    <property type="entry name" value="Cyt_c_oxidase_su4_actinobac"/>
</dbReference>
<dbReference type="PIRSF" id="PIRSF017385">
    <property type="entry name" value="CtaF"/>
    <property type="match status" value="1"/>
</dbReference>
<gene>
    <name evidence="8" type="primary">ctaF_2</name>
    <name evidence="8" type="ORF">GALL_489200</name>
</gene>
<comment type="subcellular location">
    <subcellularLocation>
        <location evidence="1">Cell membrane</location>
        <topology evidence="1">Multi-pass membrane protein</topology>
    </subcellularLocation>
</comment>
<evidence type="ECO:0000256" key="4">
    <source>
        <dbReference type="ARBA" id="ARBA00022989"/>
    </source>
</evidence>
<sequence>MKFVWKMFLGIAIFYSILAAVYWRLSHEIVGTAALTLSTGLAALIGFYFWHTSRRVGLQPQDKDGAEIYEGAGELGFFSPGSWWPIAVAASSIVVGLGLILGWWLTAMGVGLLVATVVGFTFEYSKPGVGTH</sequence>
<feature type="transmembrane region" description="Helical" evidence="7">
    <location>
        <begin position="29"/>
        <end position="50"/>
    </location>
</feature>
<evidence type="ECO:0000256" key="5">
    <source>
        <dbReference type="ARBA" id="ARBA00023136"/>
    </source>
</evidence>
<keyword evidence="2" id="KW-1003">Cell membrane</keyword>
<dbReference type="GO" id="GO:0005886">
    <property type="term" value="C:plasma membrane"/>
    <property type="evidence" value="ECO:0007669"/>
    <property type="project" value="UniProtKB-SubCell"/>
</dbReference>
<keyword evidence="3 7" id="KW-0812">Transmembrane</keyword>
<dbReference type="GO" id="GO:0016491">
    <property type="term" value="F:oxidoreductase activity"/>
    <property type="evidence" value="ECO:0007669"/>
    <property type="project" value="UniProtKB-KW"/>
</dbReference>
<dbReference type="AlphaFoldDB" id="A0A1J5PFC1"/>
<dbReference type="EC" id="1.9.3.1" evidence="8"/>
<evidence type="ECO:0000256" key="7">
    <source>
        <dbReference type="SAM" id="Phobius"/>
    </source>
</evidence>
<feature type="transmembrane region" description="Helical" evidence="7">
    <location>
        <begin position="7"/>
        <end position="23"/>
    </location>
</feature>
<evidence type="ECO:0000256" key="2">
    <source>
        <dbReference type="ARBA" id="ARBA00022475"/>
    </source>
</evidence>
<dbReference type="GO" id="GO:0004129">
    <property type="term" value="F:cytochrome-c oxidase activity"/>
    <property type="evidence" value="ECO:0007669"/>
    <property type="project" value="UniProtKB-EC"/>
</dbReference>
<proteinExistence type="predicted"/>
<dbReference type="Pfam" id="PF12270">
    <property type="entry name" value="Cyt_c_ox_IV"/>
    <property type="match status" value="1"/>
</dbReference>
<comment type="catalytic activity">
    <reaction evidence="6">
        <text>4 Fe(II)-[cytochrome c] + O2 + 8 H(+)(in) = 4 Fe(III)-[cytochrome c] + 2 H2O + 4 H(+)(out)</text>
        <dbReference type="Rhea" id="RHEA:11436"/>
        <dbReference type="Rhea" id="RHEA-COMP:10350"/>
        <dbReference type="Rhea" id="RHEA-COMP:14399"/>
        <dbReference type="ChEBI" id="CHEBI:15377"/>
        <dbReference type="ChEBI" id="CHEBI:15378"/>
        <dbReference type="ChEBI" id="CHEBI:15379"/>
        <dbReference type="ChEBI" id="CHEBI:29033"/>
        <dbReference type="ChEBI" id="CHEBI:29034"/>
        <dbReference type="EC" id="7.1.1.9"/>
    </reaction>
</comment>